<reference evidence="6 7" key="1">
    <citation type="submission" date="2017-11" db="EMBL/GenBank/DDBJ databases">
        <title>Genome sequence of Mesoplasma coleopterae BARC 779 (ATCC 49583).</title>
        <authorList>
            <person name="Lo W.-S."/>
            <person name="Kuo C.-H."/>
        </authorList>
    </citation>
    <scope>NUCLEOTIDE SEQUENCE [LARGE SCALE GENOMIC DNA]</scope>
    <source>
        <strain evidence="6 7">BARC 779</strain>
    </source>
</reference>
<dbReference type="PANTHER" id="PTHR11548">
    <property type="entry name" value="THYMIDYLATE SYNTHASE 1"/>
    <property type="match status" value="1"/>
</dbReference>
<dbReference type="NCBIfam" id="NF002497">
    <property type="entry name" value="PRK01827.1-3"/>
    <property type="match status" value="1"/>
</dbReference>
<evidence type="ECO:0000256" key="2">
    <source>
        <dbReference type="ARBA" id="ARBA00022603"/>
    </source>
</evidence>
<proteinExistence type="inferred from homology"/>
<dbReference type="OrthoDB" id="9774633at2"/>
<dbReference type="NCBIfam" id="NF002496">
    <property type="entry name" value="PRK01827.1-2"/>
    <property type="match status" value="1"/>
</dbReference>
<dbReference type="InterPro" id="IPR036926">
    <property type="entry name" value="Thymidate_synth/dCMP_Mease_sf"/>
</dbReference>
<dbReference type="SUPFAM" id="SSF55831">
    <property type="entry name" value="Thymidylate synthase/dCMP hydroxymethylase"/>
    <property type="match status" value="1"/>
</dbReference>
<evidence type="ECO:0000256" key="3">
    <source>
        <dbReference type="ARBA" id="ARBA00022679"/>
    </source>
</evidence>
<dbReference type="PRINTS" id="PR00108">
    <property type="entry name" value="THYMDSNTHASE"/>
</dbReference>
<accession>A0A2K8P2J4</accession>
<dbReference type="GO" id="GO:0006231">
    <property type="term" value="P:dTMP biosynthetic process"/>
    <property type="evidence" value="ECO:0007669"/>
    <property type="project" value="UniProtKB-UniRule"/>
</dbReference>
<dbReference type="UniPathway" id="UPA00575"/>
<dbReference type="EC" id="2.1.1.45" evidence="1 4"/>
<keyword evidence="3 4" id="KW-0808">Transferase</keyword>
<comment type="similarity">
    <text evidence="4">Belongs to the thymidylate synthase family. Bacterial-type ThyA subfamily.</text>
</comment>
<feature type="binding site" description="in other chain" evidence="4">
    <location>
        <position position="21"/>
    </location>
    <ligand>
        <name>dUMP</name>
        <dbReference type="ChEBI" id="CHEBI:246422"/>
        <note>ligand shared between dimeric partners</note>
    </ligand>
</feature>
<dbReference type="PANTHER" id="PTHR11548:SF9">
    <property type="entry name" value="THYMIDYLATE SYNTHASE"/>
    <property type="match status" value="1"/>
</dbReference>
<keyword evidence="4" id="KW-0545">Nucleotide biosynthesis</keyword>
<dbReference type="EMBL" id="CP024968">
    <property type="protein sequence ID" value="ATZ20949.1"/>
    <property type="molecule type" value="Genomic_DNA"/>
</dbReference>
<dbReference type="CDD" id="cd00351">
    <property type="entry name" value="TS_Pyrimidine_HMase"/>
    <property type="match status" value="1"/>
</dbReference>
<comment type="subunit">
    <text evidence="4">Homodimer.</text>
</comment>
<feature type="active site" description="Nucleophile" evidence="4">
    <location>
        <position position="170"/>
    </location>
</feature>
<dbReference type="GO" id="GO:0004799">
    <property type="term" value="F:thymidylate synthase activity"/>
    <property type="evidence" value="ECO:0007669"/>
    <property type="project" value="UniProtKB-UniRule"/>
</dbReference>
<dbReference type="Pfam" id="PF00303">
    <property type="entry name" value="Thymidylat_synt"/>
    <property type="match status" value="1"/>
</dbReference>
<dbReference type="InterPro" id="IPR000582">
    <property type="entry name" value="Acyl-CoA-binding_protein"/>
</dbReference>
<comment type="caution">
    <text evidence="4">Lacks conserved residue(s) required for the propagation of feature annotation.</text>
</comment>
<dbReference type="HAMAP" id="MF_00008">
    <property type="entry name" value="Thymidy_synth_bact"/>
    <property type="match status" value="1"/>
</dbReference>
<dbReference type="Gene3D" id="3.30.572.10">
    <property type="entry name" value="Thymidylate synthase/dCMP hydroxymethylase domain"/>
    <property type="match status" value="1"/>
</dbReference>
<evidence type="ECO:0000256" key="1">
    <source>
        <dbReference type="ARBA" id="ARBA00011947"/>
    </source>
</evidence>
<comment type="subcellular location">
    <subcellularLocation>
        <location evidence="4">Cytoplasm</location>
    </subcellularLocation>
</comment>
<dbReference type="NCBIfam" id="TIGR03284">
    <property type="entry name" value="thym_sym"/>
    <property type="match status" value="1"/>
</dbReference>
<feature type="binding site" description="in other chain" evidence="4">
    <location>
        <begin position="232"/>
        <end position="234"/>
    </location>
    <ligand>
        <name>dUMP</name>
        <dbReference type="ChEBI" id="CHEBI:246422"/>
        <note>ligand shared between dimeric partners</note>
    </ligand>
</feature>
<name>A0A2K8P2J4_9MOLU</name>
<dbReference type="GO" id="GO:0000062">
    <property type="term" value="F:fatty-acyl-CoA binding"/>
    <property type="evidence" value="ECO:0007669"/>
    <property type="project" value="InterPro"/>
</dbReference>
<comment type="catalytic activity">
    <reaction evidence="4">
        <text>dUMP + (6R)-5,10-methylene-5,6,7,8-tetrahydrofolate = 7,8-dihydrofolate + dTMP</text>
        <dbReference type="Rhea" id="RHEA:12104"/>
        <dbReference type="ChEBI" id="CHEBI:15636"/>
        <dbReference type="ChEBI" id="CHEBI:57451"/>
        <dbReference type="ChEBI" id="CHEBI:63528"/>
        <dbReference type="ChEBI" id="CHEBI:246422"/>
        <dbReference type="EC" id="2.1.1.45"/>
    </reaction>
</comment>
<feature type="binding site" evidence="4">
    <location>
        <position position="287"/>
    </location>
    <ligand>
        <name>(6R)-5,10-methylene-5,6,7,8-tetrahydrofolate</name>
        <dbReference type="ChEBI" id="CHEBI:15636"/>
    </ligand>
</feature>
<dbReference type="InterPro" id="IPR045097">
    <property type="entry name" value="Thymidate_synth/dCMP_Mease"/>
</dbReference>
<dbReference type="GO" id="GO:0006235">
    <property type="term" value="P:dTTP biosynthetic process"/>
    <property type="evidence" value="ECO:0007669"/>
    <property type="project" value="UniProtKB-UniRule"/>
</dbReference>
<feature type="binding site" evidence="4">
    <location>
        <position position="194"/>
    </location>
    <ligand>
        <name>(6R)-5,10-methylene-5,6,7,8-tetrahydrofolate</name>
        <dbReference type="ChEBI" id="CHEBI:15636"/>
    </ligand>
</feature>
<comment type="function">
    <text evidence="4">Catalyzes the reductive methylation of 2'-deoxyuridine-5'-monophosphate (dUMP) to 2'-deoxythymidine-5'-monophosphate (dTMP) while utilizing 5,10-methylenetetrahydrofolate (mTHF) as the methyl donor and reductant in the reaction, yielding dihydrofolate (DHF) as a by-product. This enzymatic reaction provides an intracellular de novo source of dTMP, an essential precursor for DNA biosynthesis.</text>
</comment>
<keyword evidence="4" id="KW-0963">Cytoplasm</keyword>
<dbReference type="KEGG" id="mcol:MCOLE_v1c04360"/>
<feature type="binding site" description="in other chain" evidence="4">
    <location>
        <begin position="191"/>
        <end position="194"/>
    </location>
    <ligand>
        <name>dUMP</name>
        <dbReference type="ChEBI" id="CHEBI:246422"/>
        <note>ligand shared between dimeric partners</note>
    </ligand>
</feature>
<dbReference type="InterPro" id="IPR023451">
    <property type="entry name" value="Thymidate_synth/dCMP_Mease_dom"/>
</dbReference>
<evidence type="ECO:0000313" key="6">
    <source>
        <dbReference type="EMBL" id="ATZ20949.1"/>
    </source>
</evidence>
<evidence type="ECO:0000313" key="7">
    <source>
        <dbReference type="Proteomes" id="UP000232221"/>
    </source>
</evidence>
<feature type="binding site" evidence="4">
    <location>
        <begin position="150"/>
        <end position="151"/>
    </location>
    <ligand>
        <name>dUMP</name>
        <dbReference type="ChEBI" id="CHEBI:246422"/>
        <note>ligand shared between dimeric partners</note>
    </ligand>
</feature>
<dbReference type="GO" id="GO:0032259">
    <property type="term" value="P:methylation"/>
    <property type="evidence" value="ECO:0007669"/>
    <property type="project" value="UniProtKB-KW"/>
</dbReference>
<evidence type="ECO:0000259" key="5">
    <source>
        <dbReference type="PROSITE" id="PS51228"/>
    </source>
</evidence>
<sequence length="288" mass="33793">MKQYIELVNEILKDGEKREDRTNTGTISKFGVQKRYDLREGFPLLTTKKVFYKAIFHEMLWFIKGDTNIKYLVDNNVKIWNEWPYDNFKKSAEFNNETLQEFVERLKSDNDFCNKWGDLGPVYGKQWRDFGGVDQFTKLINDIKKNPFSRRHIVSAWNPAEVDNMLLPPCHSFWQVYVSKDGWLDLQLYQRSGDVFLGVPFNIASYALLMELIAKECNLKARYFVHTIGDAHIYLNHLDQINEQLKREPLPLCKININSNKSIFDISFEDIEIEGYQSHAKITGEVAV</sequence>
<keyword evidence="7" id="KW-1185">Reference proteome</keyword>
<evidence type="ECO:0000256" key="4">
    <source>
        <dbReference type="HAMAP-Rule" id="MF_00008"/>
    </source>
</evidence>
<protein>
    <recommendedName>
        <fullName evidence="1 4">Thymidylate synthase</fullName>
        <shortName evidence="4">TS</shortName>
        <shortName evidence="4">TSase</shortName>
        <ecNumber evidence="1 4">2.1.1.45</ecNumber>
    </recommendedName>
</protein>
<dbReference type="RefSeq" id="WP_100671076.1">
    <property type="nucleotide sequence ID" value="NZ_CP024968.1"/>
</dbReference>
<dbReference type="PROSITE" id="PS51228">
    <property type="entry name" value="ACB_2"/>
    <property type="match status" value="1"/>
</dbReference>
<dbReference type="Proteomes" id="UP000232221">
    <property type="component" value="Chromosome"/>
</dbReference>
<feature type="binding site" description="in other chain" evidence="4">
    <location>
        <position position="202"/>
    </location>
    <ligand>
        <name>dUMP</name>
        <dbReference type="ChEBI" id="CHEBI:246422"/>
        <note>ligand shared between dimeric partners</note>
    </ligand>
</feature>
<dbReference type="InterPro" id="IPR000398">
    <property type="entry name" value="Thymidylate_synthase"/>
</dbReference>
<dbReference type="GO" id="GO:0005829">
    <property type="term" value="C:cytosol"/>
    <property type="evidence" value="ECO:0007669"/>
    <property type="project" value="TreeGrafter"/>
</dbReference>
<keyword evidence="2 4" id="KW-0489">Methyltransferase</keyword>
<feature type="domain" description="ACB" evidence="5">
    <location>
        <begin position="1"/>
        <end position="17"/>
    </location>
</feature>
<comment type="pathway">
    <text evidence="4">Pyrimidine metabolism; dTTP biosynthesis.</text>
</comment>
<organism evidence="6 7">
    <name type="scientific">Mesoplasma coleopterae</name>
    <dbReference type="NCBI Taxonomy" id="324078"/>
    <lineage>
        <taxon>Bacteria</taxon>
        <taxon>Bacillati</taxon>
        <taxon>Mycoplasmatota</taxon>
        <taxon>Mollicutes</taxon>
        <taxon>Entomoplasmatales</taxon>
        <taxon>Entomoplasmataceae</taxon>
        <taxon>Mesoplasma</taxon>
    </lineage>
</organism>
<gene>
    <name evidence="4 6" type="primary">thyA</name>
    <name evidence="6" type="ORF">MCOLE_v1c04360</name>
</gene>
<dbReference type="AlphaFoldDB" id="A0A2K8P2J4"/>